<keyword evidence="2" id="KW-1133">Transmembrane helix</keyword>
<keyword evidence="2" id="KW-0812">Transmembrane</keyword>
<evidence type="ECO:0000256" key="3">
    <source>
        <dbReference type="SAM" id="SignalP"/>
    </source>
</evidence>
<proteinExistence type="predicted"/>
<feature type="chain" id="PRO_5046894601" evidence="3">
    <location>
        <begin position="26"/>
        <end position="406"/>
    </location>
</feature>
<keyword evidence="3" id="KW-0732">Signal</keyword>
<keyword evidence="2" id="KW-0472">Membrane</keyword>
<feature type="compositionally biased region" description="Polar residues" evidence="1">
    <location>
        <begin position="280"/>
        <end position="299"/>
    </location>
</feature>
<evidence type="ECO:0000313" key="4">
    <source>
        <dbReference type="EMBL" id="KAL1887153.1"/>
    </source>
</evidence>
<protein>
    <submittedName>
        <fullName evidence="4">Uncharacterized protein</fullName>
    </submittedName>
</protein>
<reference evidence="4 5" key="1">
    <citation type="journal article" date="2024" name="IMA Fungus">
        <title>IMA Genome - F19 : A genome assembly and annotation guide to empower mycologists, including annotated draft genome sequences of Ceratocystis pirilliformis, Diaporthe australafricana, Fusarium ophioides, Paecilomyces lecythidis, and Sporothrix stenoceras.</title>
        <authorList>
            <person name="Aylward J."/>
            <person name="Wilson A.M."/>
            <person name="Visagie C.M."/>
            <person name="Spraker J."/>
            <person name="Barnes I."/>
            <person name="Buitendag C."/>
            <person name="Ceriani C."/>
            <person name="Del Mar Angel L."/>
            <person name="du Plessis D."/>
            <person name="Fuchs T."/>
            <person name="Gasser K."/>
            <person name="Kramer D."/>
            <person name="Li W."/>
            <person name="Munsamy K."/>
            <person name="Piso A."/>
            <person name="Price J.L."/>
            <person name="Sonnekus B."/>
            <person name="Thomas C."/>
            <person name="van der Nest A."/>
            <person name="van Dijk A."/>
            <person name="van Heerden A."/>
            <person name="van Vuuren N."/>
            <person name="Yilmaz N."/>
            <person name="Duong T.A."/>
            <person name="van der Merwe N.A."/>
            <person name="Wingfield M.J."/>
            <person name="Wingfield B.D."/>
        </authorList>
    </citation>
    <scope>NUCLEOTIDE SEQUENCE [LARGE SCALE GENOMIC DNA]</scope>
    <source>
        <strain evidence="4 5">CMW 5346</strain>
    </source>
</reference>
<sequence length="406" mass="40816">MKPLSRSGAIVFFLAASDLASGTAAQPQCFHLDGSQVTDPGVVPCLQSNTNGNGANNNGAAVASMCCNIGRQTSRIKGRQAPSSDDSSITENASGQQQLFFTGPDICLDNGLCQLQLADAQTGRTATPIQFSRNSCTQPDWAGGCLRNVCSSVTADNAAMTPCGGGGSSTSSANQTTQWCCGSAGSSTTANCCAVWPNHPDAVLVPAVFGSSLSSSSSSPVGGSVNPPLVGPSGSGLPTTLSVSVGPGGVVSLVTVTISTGFGGTATSFPASRTFVGSRPATNSAPASTQAVASSNPSETTAATALGAVATGSSAGRNGSDNSDNGETTLVTGATGLNTQEVAGIVAGLVVVVVVLVSIACFTAENMYKKRQQRFRARRLDEAMKQTVFPVAKSRPLMQLGDERAT</sequence>
<evidence type="ECO:0000256" key="1">
    <source>
        <dbReference type="SAM" id="MobiDB-lite"/>
    </source>
</evidence>
<name>A0ABR3YFR4_9PEZI</name>
<evidence type="ECO:0000313" key="5">
    <source>
        <dbReference type="Proteomes" id="UP001583186"/>
    </source>
</evidence>
<accession>A0ABR3YFR4</accession>
<feature type="transmembrane region" description="Helical" evidence="2">
    <location>
        <begin position="342"/>
        <end position="364"/>
    </location>
</feature>
<dbReference type="Proteomes" id="UP001583186">
    <property type="component" value="Unassembled WGS sequence"/>
</dbReference>
<keyword evidence="5" id="KW-1185">Reference proteome</keyword>
<feature type="region of interest" description="Disordered" evidence="1">
    <location>
        <begin position="277"/>
        <end position="300"/>
    </location>
</feature>
<dbReference type="EMBL" id="JAWCUI010000142">
    <property type="protein sequence ID" value="KAL1887153.1"/>
    <property type="molecule type" value="Genomic_DNA"/>
</dbReference>
<gene>
    <name evidence="4" type="ORF">Sste5346_010411</name>
</gene>
<organism evidence="4 5">
    <name type="scientific">Sporothrix stenoceras</name>
    <dbReference type="NCBI Taxonomy" id="5173"/>
    <lineage>
        <taxon>Eukaryota</taxon>
        <taxon>Fungi</taxon>
        <taxon>Dikarya</taxon>
        <taxon>Ascomycota</taxon>
        <taxon>Pezizomycotina</taxon>
        <taxon>Sordariomycetes</taxon>
        <taxon>Sordariomycetidae</taxon>
        <taxon>Ophiostomatales</taxon>
        <taxon>Ophiostomataceae</taxon>
        <taxon>Sporothrix</taxon>
    </lineage>
</organism>
<evidence type="ECO:0000256" key="2">
    <source>
        <dbReference type="SAM" id="Phobius"/>
    </source>
</evidence>
<feature type="signal peptide" evidence="3">
    <location>
        <begin position="1"/>
        <end position="25"/>
    </location>
</feature>
<comment type="caution">
    <text evidence="4">The sequence shown here is derived from an EMBL/GenBank/DDBJ whole genome shotgun (WGS) entry which is preliminary data.</text>
</comment>